<sequence length="371" mass="39883">MQQRSRSSTQRPACTAAPPIHQNTSTLAAATAAATLSPPQSDFDVSEYGADDVHHHHYLPDLDSEPTSATDSVPAASQSSGIFSDISEEEEREGAHDEDVDMVKDDDDDDIDGRLSFGYGGSRTTFSRTSAERGQWKTNPMPYKPKPSIPTLALAPAPKPLAIITRKSEPTASRVATPVPASAPIFNRPISEPVFSAATRLPENENDHSGRAIAQNIRKDTKLTSPVPVSVDLTNPVTPPTDEEVLASPRTLPALSEDRESSIDIDIDGDDDLALFTPSSPLPPSSPPPLSPQTSPLMHSSMPPMSRSVSPIMLDYDDSSSMRGSSPLSELPDDDEDDELEGLEYFLLAETNNVAEAPAPEPTVRIFSVMF</sequence>
<name>A0A8H5BSB5_9AGAR</name>
<dbReference type="Proteomes" id="UP000567179">
    <property type="component" value="Unassembled WGS sequence"/>
</dbReference>
<accession>A0A8H5BSB5</accession>
<reference evidence="2 3" key="1">
    <citation type="journal article" date="2020" name="ISME J.">
        <title>Uncovering the hidden diversity of litter-decomposition mechanisms in mushroom-forming fungi.</title>
        <authorList>
            <person name="Floudas D."/>
            <person name="Bentzer J."/>
            <person name="Ahren D."/>
            <person name="Johansson T."/>
            <person name="Persson P."/>
            <person name="Tunlid A."/>
        </authorList>
    </citation>
    <scope>NUCLEOTIDE SEQUENCE [LARGE SCALE GENOMIC DNA]</scope>
    <source>
        <strain evidence="2 3">CBS 101986</strain>
    </source>
</reference>
<evidence type="ECO:0000313" key="2">
    <source>
        <dbReference type="EMBL" id="KAF5328637.1"/>
    </source>
</evidence>
<feature type="compositionally biased region" description="Low complexity" evidence="1">
    <location>
        <begin position="292"/>
        <end position="313"/>
    </location>
</feature>
<proteinExistence type="predicted"/>
<feature type="region of interest" description="Disordered" evidence="1">
    <location>
        <begin position="201"/>
        <end position="338"/>
    </location>
</feature>
<dbReference type="AlphaFoldDB" id="A0A8H5BSB5"/>
<feature type="compositionally biased region" description="Basic and acidic residues" evidence="1">
    <location>
        <begin position="93"/>
        <end position="103"/>
    </location>
</feature>
<organism evidence="2 3">
    <name type="scientific">Psilocybe cf. subviscida</name>
    <dbReference type="NCBI Taxonomy" id="2480587"/>
    <lineage>
        <taxon>Eukaryota</taxon>
        <taxon>Fungi</taxon>
        <taxon>Dikarya</taxon>
        <taxon>Basidiomycota</taxon>
        <taxon>Agaricomycotina</taxon>
        <taxon>Agaricomycetes</taxon>
        <taxon>Agaricomycetidae</taxon>
        <taxon>Agaricales</taxon>
        <taxon>Agaricineae</taxon>
        <taxon>Strophariaceae</taxon>
        <taxon>Psilocybe</taxon>
    </lineage>
</organism>
<comment type="caution">
    <text evidence="2">The sequence shown here is derived from an EMBL/GenBank/DDBJ whole genome shotgun (WGS) entry which is preliminary data.</text>
</comment>
<gene>
    <name evidence="2" type="ORF">D9619_011613</name>
</gene>
<feature type="compositionally biased region" description="Polar residues" evidence="1">
    <location>
        <begin position="65"/>
        <end position="82"/>
    </location>
</feature>
<feature type="compositionally biased region" description="Polar residues" evidence="1">
    <location>
        <begin position="1"/>
        <end position="12"/>
    </location>
</feature>
<feature type="compositionally biased region" description="Low complexity" evidence="1">
    <location>
        <begin position="24"/>
        <end position="37"/>
    </location>
</feature>
<feature type="compositionally biased region" description="Pro residues" evidence="1">
    <location>
        <begin position="280"/>
        <end position="291"/>
    </location>
</feature>
<evidence type="ECO:0000313" key="3">
    <source>
        <dbReference type="Proteomes" id="UP000567179"/>
    </source>
</evidence>
<feature type="compositionally biased region" description="Acidic residues" evidence="1">
    <location>
        <begin position="263"/>
        <end position="273"/>
    </location>
</feature>
<evidence type="ECO:0000256" key="1">
    <source>
        <dbReference type="SAM" id="MobiDB-lite"/>
    </source>
</evidence>
<dbReference type="OrthoDB" id="5348546at2759"/>
<feature type="compositionally biased region" description="Basic and acidic residues" evidence="1">
    <location>
        <begin position="51"/>
        <end position="60"/>
    </location>
</feature>
<dbReference type="EMBL" id="JAACJJ010000003">
    <property type="protein sequence ID" value="KAF5328637.1"/>
    <property type="molecule type" value="Genomic_DNA"/>
</dbReference>
<feature type="region of interest" description="Disordered" evidence="1">
    <location>
        <begin position="1"/>
        <end position="152"/>
    </location>
</feature>
<protein>
    <submittedName>
        <fullName evidence="2">Uncharacterized protein</fullName>
    </submittedName>
</protein>
<keyword evidence="3" id="KW-1185">Reference proteome</keyword>